<accession>A0A922I493</accession>
<comment type="caution">
    <text evidence="1">The sequence shown here is derived from an EMBL/GenBank/DDBJ whole genome shotgun (WGS) entry which is preliminary data.</text>
</comment>
<protein>
    <submittedName>
        <fullName evidence="1">Uncharacterized protein</fullName>
    </submittedName>
</protein>
<reference evidence="1" key="2">
    <citation type="journal article" date="2022" name="Res Sq">
        <title>Comparative Genomics Reveals Insights into the Divergent Evolution of Astigmatic Mites and Household Pest Adaptations.</title>
        <authorList>
            <person name="Xiong Q."/>
            <person name="Wan A.T.-Y."/>
            <person name="Liu X.-Y."/>
            <person name="Fung C.S.-H."/>
            <person name="Xiao X."/>
            <person name="Malainual N."/>
            <person name="Hou J."/>
            <person name="Wang L."/>
            <person name="Wang M."/>
            <person name="Yang K."/>
            <person name="Cui Y."/>
            <person name="Leung E."/>
            <person name="Nong W."/>
            <person name="Shin S.-K."/>
            <person name="Au S."/>
            <person name="Jeong K.Y."/>
            <person name="Chew F.T."/>
            <person name="Hui J."/>
            <person name="Leung T.F."/>
            <person name="Tungtrongchitr A."/>
            <person name="Zhong N."/>
            <person name="Liu Z."/>
            <person name="Tsui S."/>
        </authorList>
    </citation>
    <scope>NUCLEOTIDE SEQUENCE</scope>
    <source>
        <strain evidence="1">Derf</strain>
        <tissue evidence="1">Whole organism</tissue>
    </source>
</reference>
<feature type="non-terminal residue" evidence="1">
    <location>
        <position position="1"/>
    </location>
</feature>
<dbReference type="Proteomes" id="UP000790347">
    <property type="component" value="Unassembled WGS sequence"/>
</dbReference>
<organism evidence="1 2">
    <name type="scientific">Dermatophagoides farinae</name>
    <name type="common">American house dust mite</name>
    <dbReference type="NCBI Taxonomy" id="6954"/>
    <lineage>
        <taxon>Eukaryota</taxon>
        <taxon>Metazoa</taxon>
        <taxon>Ecdysozoa</taxon>
        <taxon>Arthropoda</taxon>
        <taxon>Chelicerata</taxon>
        <taxon>Arachnida</taxon>
        <taxon>Acari</taxon>
        <taxon>Acariformes</taxon>
        <taxon>Sarcoptiformes</taxon>
        <taxon>Astigmata</taxon>
        <taxon>Psoroptidia</taxon>
        <taxon>Analgoidea</taxon>
        <taxon>Pyroglyphidae</taxon>
        <taxon>Dermatophagoidinae</taxon>
        <taxon>Dermatophagoides</taxon>
    </lineage>
</organism>
<name>A0A922I493_DERFA</name>
<dbReference type="EMBL" id="ASGP02000002">
    <property type="protein sequence ID" value="KAH9520470.1"/>
    <property type="molecule type" value="Genomic_DNA"/>
</dbReference>
<dbReference type="AlphaFoldDB" id="A0A922I493"/>
<proteinExistence type="predicted"/>
<sequence length="122" mass="14376">MANDIQFHWMNMHQSKIDDIHHYSNLSIIFHGDFNASVQKNFTIIVQYIQLMFLFSTASKPYLNDTITNRNGYKFKEVITDLESQKRLPAIRPAITYGYQIWGDKLIIKSRNKLDSIQHNVQ</sequence>
<evidence type="ECO:0000313" key="1">
    <source>
        <dbReference type="EMBL" id="KAH9520470.1"/>
    </source>
</evidence>
<evidence type="ECO:0000313" key="2">
    <source>
        <dbReference type="Proteomes" id="UP000790347"/>
    </source>
</evidence>
<gene>
    <name evidence="1" type="ORF">DERF_004179</name>
</gene>
<keyword evidence="2" id="KW-1185">Reference proteome</keyword>
<reference evidence="1" key="1">
    <citation type="submission" date="2013-05" db="EMBL/GenBank/DDBJ databases">
        <authorList>
            <person name="Yim A.K.Y."/>
            <person name="Chan T.F."/>
            <person name="Ji K.M."/>
            <person name="Liu X.Y."/>
            <person name="Zhou J.W."/>
            <person name="Li R.Q."/>
            <person name="Yang K.Y."/>
            <person name="Li J."/>
            <person name="Li M."/>
            <person name="Law P.T.W."/>
            <person name="Wu Y.L."/>
            <person name="Cai Z.L."/>
            <person name="Qin H."/>
            <person name="Bao Y."/>
            <person name="Leung R.K.K."/>
            <person name="Ng P.K.S."/>
            <person name="Zou J."/>
            <person name="Zhong X.J."/>
            <person name="Ran P.X."/>
            <person name="Zhong N.S."/>
            <person name="Liu Z.G."/>
            <person name="Tsui S.K.W."/>
        </authorList>
    </citation>
    <scope>NUCLEOTIDE SEQUENCE</scope>
    <source>
        <strain evidence="1">Derf</strain>
        <tissue evidence="1">Whole organism</tissue>
    </source>
</reference>